<evidence type="ECO:0000313" key="3">
    <source>
        <dbReference type="Proteomes" id="UP000002281"/>
    </source>
</evidence>
<protein>
    <submittedName>
        <fullName evidence="2">Uncharacterized protein</fullName>
    </submittedName>
</protein>
<dbReference type="Proteomes" id="UP000002281">
    <property type="component" value="Chromosome 9"/>
</dbReference>
<evidence type="ECO:0000313" key="2">
    <source>
        <dbReference type="Ensembl" id="ENSECAP00000032139.2"/>
    </source>
</evidence>
<feature type="region of interest" description="Disordered" evidence="1">
    <location>
        <begin position="92"/>
        <end position="154"/>
    </location>
</feature>
<organism evidence="2 3">
    <name type="scientific">Equus caballus</name>
    <name type="common">Horse</name>
    <dbReference type="NCBI Taxonomy" id="9796"/>
    <lineage>
        <taxon>Eukaryota</taxon>
        <taxon>Metazoa</taxon>
        <taxon>Chordata</taxon>
        <taxon>Craniata</taxon>
        <taxon>Vertebrata</taxon>
        <taxon>Euteleostomi</taxon>
        <taxon>Mammalia</taxon>
        <taxon>Eutheria</taxon>
        <taxon>Laurasiatheria</taxon>
        <taxon>Perissodactyla</taxon>
        <taxon>Equidae</taxon>
        <taxon>Equus</taxon>
    </lineage>
</organism>
<reference evidence="2 3" key="1">
    <citation type="journal article" date="2009" name="Science">
        <title>Genome sequence, comparative analysis, and population genetics of the domestic horse.</title>
        <authorList>
            <consortium name="Broad Institute Genome Sequencing Platform"/>
            <consortium name="Broad Institute Whole Genome Assembly Team"/>
            <person name="Wade C.M."/>
            <person name="Giulotto E."/>
            <person name="Sigurdsson S."/>
            <person name="Zoli M."/>
            <person name="Gnerre S."/>
            <person name="Imsland F."/>
            <person name="Lear T.L."/>
            <person name="Adelson D.L."/>
            <person name="Bailey E."/>
            <person name="Bellone R.R."/>
            <person name="Bloecker H."/>
            <person name="Distl O."/>
            <person name="Edgar R.C."/>
            <person name="Garber M."/>
            <person name="Leeb T."/>
            <person name="Mauceli E."/>
            <person name="MacLeod J.N."/>
            <person name="Penedo M.C.T."/>
            <person name="Raison J.M."/>
            <person name="Sharpe T."/>
            <person name="Vogel J."/>
            <person name="Andersson L."/>
            <person name="Antczak D.F."/>
            <person name="Biagi T."/>
            <person name="Binns M.M."/>
            <person name="Chowdhary B.P."/>
            <person name="Coleman S.J."/>
            <person name="Della Valle G."/>
            <person name="Fryc S."/>
            <person name="Guerin G."/>
            <person name="Hasegawa T."/>
            <person name="Hill E.W."/>
            <person name="Jurka J."/>
            <person name="Kiialainen A."/>
            <person name="Lindgren G."/>
            <person name="Liu J."/>
            <person name="Magnani E."/>
            <person name="Mickelson J.R."/>
            <person name="Murray J."/>
            <person name="Nergadze S.G."/>
            <person name="Onofrio R."/>
            <person name="Pedroni S."/>
            <person name="Piras M.F."/>
            <person name="Raudsepp T."/>
            <person name="Rocchi M."/>
            <person name="Roeed K.H."/>
            <person name="Ryder O.A."/>
            <person name="Searle S."/>
            <person name="Skow L."/>
            <person name="Swinburne J.E."/>
            <person name="Syvaenen A.C."/>
            <person name="Tozaki T."/>
            <person name="Valberg S.J."/>
            <person name="Vaudin M."/>
            <person name="White J.R."/>
            <person name="Zody M.C."/>
            <person name="Lander E.S."/>
            <person name="Lindblad-Toh K."/>
        </authorList>
    </citation>
    <scope>NUCLEOTIDE SEQUENCE [LARGE SCALE GENOMIC DNA]</scope>
    <source>
        <strain evidence="2 3">Thoroughbred</strain>
    </source>
</reference>
<reference evidence="2" key="2">
    <citation type="submission" date="2025-08" db="UniProtKB">
        <authorList>
            <consortium name="Ensembl"/>
        </authorList>
    </citation>
    <scope>IDENTIFICATION</scope>
    <source>
        <strain evidence="2">Thoroughbred</strain>
    </source>
</reference>
<sequence>MERTQASSWAMSVSAGGQPLTGLTSRRMEDLATSTGFLAFFSAYCRSLSSRSLAASLSSSSSLPNRSMSSSSSSSVAVAAFLVGGNAGQMAGARVGSPHLSGPGPHRLSDSGSPLPGWQSGRRAHCGLHQARWRPQGQSSVRQGKGGLSTTACS</sequence>
<dbReference type="AlphaFoldDB" id="A0A3Q2HD75"/>
<dbReference type="GeneTree" id="ENSGT01150000287342"/>
<proteinExistence type="predicted"/>
<dbReference type="PaxDb" id="9796-ENSECAP00000032139"/>
<reference evidence="2" key="3">
    <citation type="submission" date="2025-09" db="UniProtKB">
        <authorList>
            <consortium name="Ensembl"/>
        </authorList>
    </citation>
    <scope>IDENTIFICATION</scope>
    <source>
        <strain evidence="2">Thoroughbred</strain>
    </source>
</reference>
<dbReference type="Bgee" id="ENSECAG00000035597">
    <property type="expression patterns" value="Expressed in articular cartilage of joint and 20 other cell types or tissues"/>
</dbReference>
<dbReference type="Ensembl" id="ENSECAT00000042752.2">
    <property type="protein sequence ID" value="ENSECAP00000032139.2"/>
    <property type="gene ID" value="ENSECAG00000035597.2"/>
</dbReference>
<feature type="compositionally biased region" description="Polar residues" evidence="1">
    <location>
        <begin position="136"/>
        <end position="154"/>
    </location>
</feature>
<accession>A0A3Q2HD75</accession>
<name>A0A3Q2HD75_HORSE</name>
<evidence type="ECO:0000256" key="1">
    <source>
        <dbReference type="SAM" id="MobiDB-lite"/>
    </source>
</evidence>
<keyword evidence="3" id="KW-1185">Reference proteome</keyword>
<dbReference type="InParanoid" id="A0A3Q2HD75"/>